<dbReference type="eggNOG" id="COG0645">
    <property type="taxonomic scope" value="Bacteria"/>
</dbReference>
<evidence type="ECO:0000313" key="1">
    <source>
        <dbReference type="EMBL" id="AHH18321.1"/>
    </source>
</evidence>
<reference evidence="1 2" key="1">
    <citation type="journal article" date="2014" name="Appl. Environ. Microbiol.">
        <title>Insights into the Microbial Degradation of Rubber and Gutta-Percha by Analysis of the Complete Genome of Nocardia nova SH22a.</title>
        <authorList>
            <person name="Luo Q."/>
            <person name="Hiessl S."/>
            <person name="Poehlein A."/>
            <person name="Daniel R."/>
            <person name="Steinbuchel A."/>
        </authorList>
    </citation>
    <scope>NUCLEOTIDE SEQUENCE [LARGE SCALE GENOMIC DNA]</scope>
    <source>
        <strain evidence="1">SH22a</strain>
    </source>
</reference>
<dbReference type="RefSeq" id="WP_025349758.1">
    <property type="nucleotide sequence ID" value="NZ_CP006850.1"/>
</dbReference>
<dbReference type="PANTHER" id="PTHR43883:SF1">
    <property type="entry name" value="GLUCONOKINASE"/>
    <property type="match status" value="1"/>
</dbReference>
<dbReference type="Gene3D" id="3.40.50.300">
    <property type="entry name" value="P-loop containing nucleotide triphosphate hydrolases"/>
    <property type="match status" value="1"/>
</dbReference>
<dbReference type="OrthoDB" id="9810277at2"/>
<dbReference type="AlphaFoldDB" id="W5TM44"/>
<name>W5TM44_9NOCA</name>
<organism evidence="1 2">
    <name type="scientific">Nocardia nova SH22a</name>
    <dbReference type="NCBI Taxonomy" id="1415166"/>
    <lineage>
        <taxon>Bacteria</taxon>
        <taxon>Bacillati</taxon>
        <taxon>Actinomycetota</taxon>
        <taxon>Actinomycetes</taxon>
        <taxon>Mycobacteriales</taxon>
        <taxon>Nocardiaceae</taxon>
        <taxon>Nocardia</taxon>
    </lineage>
</organism>
<dbReference type="STRING" id="1415166.NONO_c35340"/>
<dbReference type="HOGENOM" id="CLU_026771_1_1_11"/>
<dbReference type="KEGG" id="nno:NONO_c35340"/>
<dbReference type="PATRIC" id="fig|1415166.3.peg.3623"/>
<dbReference type="eggNOG" id="COG2187">
    <property type="taxonomic scope" value="Bacteria"/>
</dbReference>
<dbReference type="InterPro" id="IPR011009">
    <property type="entry name" value="Kinase-like_dom_sf"/>
</dbReference>
<dbReference type="InterPro" id="IPR027417">
    <property type="entry name" value="P-loop_NTPase"/>
</dbReference>
<dbReference type="Proteomes" id="UP000019150">
    <property type="component" value="Chromosome"/>
</dbReference>
<dbReference type="SUPFAM" id="SSF56112">
    <property type="entry name" value="Protein kinase-like (PK-like)"/>
    <property type="match status" value="1"/>
</dbReference>
<keyword evidence="2" id="KW-1185">Reference proteome</keyword>
<dbReference type="InterPro" id="IPR052732">
    <property type="entry name" value="Cell-binding_unc_protein"/>
</dbReference>
<proteinExistence type="predicted"/>
<dbReference type="EMBL" id="CP006850">
    <property type="protein sequence ID" value="AHH18321.1"/>
    <property type="molecule type" value="Genomic_DNA"/>
</dbReference>
<dbReference type="Pfam" id="PF13671">
    <property type="entry name" value="AAA_33"/>
    <property type="match status" value="1"/>
</dbReference>
<accession>W5TM44</accession>
<gene>
    <name evidence="1" type="ORF">NONO_c35340</name>
</gene>
<dbReference type="PANTHER" id="PTHR43883">
    <property type="entry name" value="SLR0207 PROTEIN"/>
    <property type="match status" value="1"/>
</dbReference>
<protein>
    <submittedName>
        <fullName evidence="1">Uncharacterized protein</fullName>
    </submittedName>
</protein>
<sequence>MTDPNHPAGAPPPGEPFAALHETHSGVVVLYGDRAYKTKKPIVTDFLDFGGRAEREQACAREIRLNRRLAPDIYLGLGHLVESEGDDGEPVVVMRRLPDAHRLSRLLERSDTARSTLGGLAQKLARFHDSADRGLSIDRDGTMDALRARWWSLLDGVTEPPASASVVRRIGELAMRYLDRRVPLFDDRIAEHRIIDGHGDLRADDIFVLADGFRILDCLDFDDSLRHIDRVDDIAFLAMDLEFLGHPELAESFVADYAIAARDPAPPSLRHHYTAYRALVRAKVNCIRHRQGDGDAADHVRRHLDIALAHLQTGAVRLALLGGLPGTGKSTIADHVGRATDAVVLSSDHVRTRLRSGGLVSAGTGHYGAEGYSPAAKSRVYDELLAQARTHLAHGRSVVLDASWTAASHRERAAALAADLRAELIEIRCAAPQLVAAQRISDRRDSESEASPAIAEEMARDAEAWPSATVLDTTGPLADTVERALGVWRTLS</sequence>
<dbReference type="SUPFAM" id="SSF52540">
    <property type="entry name" value="P-loop containing nucleoside triphosphate hydrolases"/>
    <property type="match status" value="1"/>
</dbReference>
<evidence type="ECO:0000313" key="2">
    <source>
        <dbReference type="Proteomes" id="UP000019150"/>
    </source>
</evidence>